<evidence type="ECO:0000256" key="1">
    <source>
        <dbReference type="SAM" id="MobiDB-lite"/>
    </source>
</evidence>
<evidence type="ECO:0000313" key="3">
    <source>
        <dbReference type="Proteomes" id="UP001140949"/>
    </source>
</evidence>
<gene>
    <name evidence="2" type="ORF">M6B38_226780</name>
</gene>
<accession>A0AAX6DUU5</accession>
<protein>
    <submittedName>
        <fullName evidence="2">Uncharacterized protein</fullName>
    </submittedName>
</protein>
<reference evidence="2" key="1">
    <citation type="journal article" date="2023" name="GigaByte">
        <title>Genome assembly of the bearded iris, Iris pallida Lam.</title>
        <authorList>
            <person name="Bruccoleri R.E."/>
            <person name="Oakeley E.J."/>
            <person name="Faust A.M.E."/>
            <person name="Altorfer M."/>
            <person name="Dessus-Babus S."/>
            <person name="Burckhardt D."/>
            <person name="Oertli M."/>
            <person name="Naumann U."/>
            <person name="Petersen F."/>
            <person name="Wong J."/>
        </authorList>
    </citation>
    <scope>NUCLEOTIDE SEQUENCE</scope>
    <source>
        <strain evidence="2">GSM-AAB239-AS_SAM_17_03QT</strain>
    </source>
</reference>
<proteinExistence type="predicted"/>
<evidence type="ECO:0000313" key="2">
    <source>
        <dbReference type="EMBL" id="KAJ6795449.1"/>
    </source>
</evidence>
<dbReference type="Proteomes" id="UP001140949">
    <property type="component" value="Unassembled WGS sequence"/>
</dbReference>
<organism evidence="2 3">
    <name type="scientific">Iris pallida</name>
    <name type="common">Sweet iris</name>
    <dbReference type="NCBI Taxonomy" id="29817"/>
    <lineage>
        <taxon>Eukaryota</taxon>
        <taxon>Viridiplantae</taxon>
        <taxon>Streptophyta</taxon>
        <taxon>Embryophyta</taxon>
        <taxon>Tracheophyta</taxon>
        <taxon>Spermatophyta</taxon>
        <taxon>Magnoliopsida</taxon>
        <taxon>Liliopsida</taxon>
        <taxon>Asparagales</taxon>
        <taxon>Iridaceae</taxon>
        <taxon>Iridoideae</taxon>
        <taxon>Irideae</taxon>
        <taxon>Iris</taxon>
    </lineage>
</organism>
<dbReference type="AlphaFoldDB" id="A0AAX6DUU5"/>
<name>A0AAX6DUU5_IRIPA</name>
<reference evidence="2" key="2">
    <citation type="submission" date="2023-04" db="EMBL/GenBank/DDBJ databases">
        <authorList>
            <person name="Bruccoleri R.E."/>
            <person name="Oakeley E.J."/>
            <person name="Faust A.-M."/>
            <person name="Dessus-Babus S."/>
            <person name="Altorfer M."/>
            <person name="Burckhardt D."/>
            <person name="Oertli M."/>
            <person name="Naumann U."/>
            <person name="Petersen F."/>
            <person name="Wong J."/>
        </authorList>
    </citation>
    <scope>NUCLEOTIDE SEQUENCE</scope>
    <source>
        <strain evidence="2">GSM-AAB239-AS_SAM_17_03QT</strain>
        <tissue evidence="2">Leaf</tissue>
    </source>
</reference>
<sequence length="71" mass="7667">MDKKKMTKKRTSPWPALNGMLQAPLRQGHTLGSLQGGGSEDRGGARFSDCRELLTASTESAAAHLEVAARW</sequence>
<keyword evidence="3" id="KW-1185">Reference proteome</keyword>
<comment type="caution">
    <text evidence="2">The sequence shown here is derived from an EMBL/GenBank/DDBJ whole genome shotgun (WGS) entry which is preliminary data.</text>
</comment>
<feature type="region of interest" description="Disordered" evidence="1">
    <location>
        <begin position="26"/>
        <end position="45"/>
    </location>
</feature>
<dbReference type="EMBL" id="JANAVB010041818">
    <property type="protein sequence ID" value="KAJ6795449.1"/>
    <property type="molecule type" value="Genomic_DNA"/>
</dbReference>